<sequence>MTPSDHTIAIVEDDSALANLLEDEILSHGYDVVTFNSAEAFSAHHPHTPFSLVITDIKLPGISGLALLENEKRAGTKTPFLIITAFGTVNQAVEALKKGADDFLTKPLNLEHLLFTVKRIISHTVVVNEVNQLKKQVSHSFYGIVGKSRIMRQMYDNIERVSAVDSAVLITGESGTGKELVARAIHDASPRKNSNFVAVNCAGIPPDLIESEFFGHVSGAFSGAQRSRNGLFKEADGGTLLLDEIGEMPMSLQAKLLRVLQENTIRPIGSDSETSVNVRIIAATHKNLEAMTETGAFREDLFFRLETLKIAVPPLRERGDDLELLADFFLSQLANAQNKQVGYLSSDAWQLLYDYPFPGNVRELGNAIERAFIFTTGQCIEAEHLPDRIKHYRNVGQPEHIAEHTVPTMSWLSLQEYQKRYVSQVMKHTKGNKAKAAEILGITRRTLYRWLD</sequence>
<dbReference type="InterPro" id="IPR027417">
    <property type="entry name" value="P-loop_NTPase"/>
</dbReference>
<dbReference type="GO" id="GO:0043565">
    <property type="term" value="F:sequence-specific DNA binding"/>
    <property type="evidence" value="ECO:0007669"/>
    <property type="project" value="InterPro"/>
</dbReference>
<dbReference type="EMBL" id="JAAAWP010000006">
    <property type="protein sequence ID" value="NDW22152.1"/>
    <property type="molecule type" value="Genomic_DNA"/>
</dbReference>
<evidence type="ECO:0000256" key="1">
    <source>
        <dbReference type="ARBA" id="ARBA00022741"/>
    </source>
</evidence>
<evidence type="ECO:0000259" key="8">
    <source>
        <dbReference type="PROSITE" id="PS50110"/>
    </source>
</evidence>
<dbReference type="InterPro" id="IPR009057">
    <property type="entry name" value="Homeodomain-like_sf"/>
</dbReference>
<keyword evidence="6" id="KW-0597">Phosphoprotein</keyword>
<dbReference type="AlphaFoldDB" id="A0A6L9MVC6"/>
<dbReference type="SUPFAM" id="SSF52172">
    <property type="entry name" value="CheY-like"/>
    <property type="match status" value="1"/>
</dbReference>
<dbReference type="InterPro" id="IPR025944">
    <property type="entry name" value="Sigma_54_int_dom_CS"/>
</dbReference>
<dbReference type="GO" id="GO:0000160">
    <property type="term" value="P:phosphorelay signal transduction system"/>
    <property type="evidence" value="ECO:0007669"/>
    <property type="project" value="InterPro"/>
</dbReference>
<keyword evidence="2" id="KW-0067">ATP-binding</keyword>
<evidence type="ECO:0000313" key="9">
    <source>
        <dbReference type="EMBL" id="NDW22152.1"/>
    </source>
</evidence>
<dbReference type="PROSITE" id="PS50110">
    <property type="entry name" value="RESPONSE_REGULATORY"/>
    <property type="match status" value="1"/>
</dbReference>
<dbReference type="Pfam" id="PF02954">
    <property type="entry name" value="HTH_8"/>
    <property type="match status" value="1"/>
</dbReference>
<dbReference type="Pfam" id="PF00072">
    <property type="entry name" value="Response_reg"/>
    <property type="match status" value="1"/>
</dbReference>
<dbReference type="PROSITE" id="PS00676">
    <property type="entry name" value="SIGMA54_INTERACT_2"/>
    <property type="match status" value="1"/>
</dbReference>
<evidence type="ECO:0000256" key="4">
    <source>
        <dbReference type="ARBA" id="ARBA00023125"/>
    </source>
</evidence>
<dbReference type="PANTHER" id="PTHR32071">
    <property type="entry name" value="TRANSCRIPTIONAL REGULATORY PROTEIN"/>
    <property type="match status" value="1"/>
</dbReference>
<evidence type="ECO:0000256" key="6">
    <source>
        <dbReference type="PROSITE-ProRule" id="PRU00169"/>
    </source>
</evidence>
<keyword evidence="4" id="KW-0238">DNA-binding</keyword>
<dbReference type="Gene3D" id="3.40.50.2300">
    <property type="match status" value="1"/>
</dbReference>
<dbReference type="InterPro" id="IPR001789">
    <property type="entry name" value="Sig_transdc_resp-reg_receiver"/>
</dbReference>
<proteinExistence type="predicted"/>
<dbReference type="Pfam" id="PF25601">
    <property type="entry name" value="AAA_lid_14"/>
    <property type="match status" value="1"/>
</dbReference>
<gene>
    <name evidence="9" type="ORF">GTW09_11515</name>
</gene>
<dbReference type="InterPro" id="IPR025662">
    <property type="entry name" value="Sigma_54_int_dom_ATP-bd_1"/>
</dbReference>
<dbReference type="InterPro" id="IPR002197">
    <property type="entry name" value="HTH_Fis"/>
</dbReference>
<dbReference type="Gene3D" id="1.10.10.60">
    <property type="entry name" value="Homeodomain-like"/>
    <property type="match status" value="1"/>
</dbReference>
<dbReference type="Gene3D" id="3.40.50.300">
    <property type="entry name" value="P-loop containing nucleotide triphosphate hydrolases"/>
    <property type="match status" value="1"/>
</dbReference>
<dbReference type="InterPro" id="IPR003593">
    <property type="entry name" value="AAA+_ATPase"/>
</dbReference>
<dbReference type="PROSITE" id="PS50045">
    <property type="entry name" value="SIGMA54_INTERACT_4"/>
    <property type="match status" value="1"/>
</dbReference>
<dbReference type="InterPro" id="IPR058031">
    <property type="entry name" value="AAA_lid_NorR"/>
</dbReference>
<feature type="domain" description="Response regulatory" evidence="8">
    <location>
        <begin position="7"/>
        <end position="121"/>
    </location>
</feature>
<dbReference type="InterPro" id="IPR025943">
    <property type="entry name" value="Sigma_54_int_dom_ATP-bd_2"/>
</dbReference>
<accession>A0A6L9MVC6</accession>
<dbReference type="SMART" id="SM00382">
    <property type="entry name" value="AAA"/>
    <property type="match status" value="1"/>
</dbReference>
<dbReference type="Proteomes" id="UP000478837">
    <property type="component" value="Unassembled WGS sequence"/>
</dbReference>
<dbReference type="CDD" id="cd00009">
    <property type="entry name" value="AAA"/>
    <property type="match status" value="1"/>
</dbReference>
<dbReference type="Gene3D" id="1.10.8.60">
    <property type="match status" value="1"/>
</dbReference>
<dbReference type="GO" id="GO:0005524">
    <property type="term" value="F:ATP binding"/>
    <property type="evidence" value="ECO:0007669"/>
    <property type="project" value="UniProtKB-KW"/>
</dbReference>
<evidence type="ECO:0000256" key="5">
    <source>
        <dbReference type="ARBA" id="ARBA00023163"/>
    </source>
</evidence>
<keyword evidence="3" id="KW-0805">Transcription regulation</keyword>
<reference evidence="9 10" key="1">
    <citation type="submission" date="2020-01" db="EMBL/GenBank/DDBJ databases">
        <title>Genomes of bacteria type strains.</title>
        <authorList>
            <person name="Chen J."/>
            <person name="Zhu S."/>
            <person name="Yang J."/>
        </authorList>
    </citation>
    <scope>NUCLEOTIDE SEQUENCE [LARGE SCALE GENOMIC DNA]</scope>
    <source>
        <strain evidence="9 10">LMG 22958</strain>
    </source>
</reference>
<dbReference type="PROSITE" id="PS00675">
    <property type="entry name" value="SIGMA54_INTERACT_1"/>
    <property type="match status" value="1"/>
</dbReference>
<dbReference type="RefSeq" id="WP_163112002.1">
    <property type="nucleotide sequence ID" value="NZ_JAAAWP010000006.1"/>
</dbReference>
<keyword evidence="10" id="KW-1185">Reference proteome</keyword>
<dbReference type="InterPro" id="IPR002078">
    <property type="entry name" value="Sigma_54_int"/>
</dbReference>
<keyword evidence="1" id="KW-0547">Nucleotide-binding</keyword>
<evidence type="ECO:0000313" key="10">
    <source>
        <dbReference type="Proteomes" id="UP000478837"/>
    </source>
</evidence>
<evidence type="ECO:0000256" key="2">
    <source>
        <dbReference type="ARBA" id="ARBA00022840"/>
    </source>
</evidence>
<evidence type="ECO:0000256" key="3">
    <source>
        <dbReference type="ARBA" id="ARBA00023015"/>
    </source>
</evidence>
<evidence type="ECO:0000259" key="7">
    <source>
        <dbReference type="PROSITE" id="PS50045"/>
    </source>
</evidence>
<dbReference type="SUPFAM" id="SSF52540">
    <property type="entry name" value="P-loop containing nucleoside triphosphate hydrolases"/>
    <property type="match status" value="1"/>
</dbReference>
<dbReference type="PRINTS" id="PR01590">
    <property type="entry name" value="HTHFIS"/>
</dbReference>
<organism evidence="9 10">
    <name type="scientific">Alteromonas hispanica</name>
    <dbReference type="NCBI Taxonomy" id="315421"/>
    <lineage>
        <taxon>Bacteria</taxon>
        <taxon>Pseudomonadati</taxon>
        <taxon>Pseudomonadota</taxon>
        <taxon>Gammaproteobacteria</taxon>
        <taxon>Alteromonadales</taxon>
        <taxon>Alteromonadaceae</taxon>
        <taxon>Alteromonas/Salinimonas group</taxon>
        <taxon>Alteromonas</taxon>
    </lineage>
</organism>
<dbReference type="SUPFAM" id="SSF46689">
    <property type="entry name" value="Homeodomain-like"/>
    <property type="match status" value="1"/>
</dbReference>
<dbReference type="PROSITE" id="PS00688">
    <property type="entry name" value="SIGMA54_INTERACT_3"/>
    <property type="match status" value="1"/>
</dbReference>
<name>A0A6L9MVC6_9ALTE</name>
<dbReference type="InterPro" id="IPR011006">
    <property type="entry name" value="CheY-like_superfamily"/>
</dbReference>
<feature type="domain" description="Sigma-54 factor interaction" evidence="7">
    <location>
        <begin position="144"/>
        <end position="373"/>
    </location>
</feature>
<dbReference type="SMART" id="SM00448">
    <property type="entry name" value="REC"/>
    <property type="match status" value="1"/>
</dbReference>
<keyword evidence="5" id="KW-0804">Transcription</keyword>
<dbReference type="FunFam" id="3.40.50.300:FF:000006">
    <property type="entry name" value="DNA-binding transcriptional regulator NtrC"/>
    <property type="match status" value="1"/>
</dbReference>
<dbReference type="Pfam" id="PF00158">
    <property type="entry name" value="Sigma54_activat"/>
    <property type="match status" value="1"/>
</dbReference>
<protein>
    <submittedName>
        <fullName evidence="9">Response regulator</fullName>
    </submittedName>
</protein>
<comment type="caution">
    <text evidence="9">The sequence shown here is derived from an EMBL/GenBank/DDBJ whole genome shotgun (WGS) entry which is preliminary data.</text>
</comment>
<dbReference type="GO" id="GO:0006355">
    <property type="term" value="P:regulation of DNA-templated transcription"/>
    <property type="evidence" value="ECO:0007669"/>
    <property type="project" value="InterPro"/>
</dbReference>
<feature type="modified residue" description="4-aspartylphosphate" evidence="6">
    <location>
        <position position="56"/>
    </location>
</feature>